<feature type="domain" description="VWFA" evidence="1">
    <location>
        <begin position="30"/>
        <end position="237"/>
    </location>
</feature>
<comment type="caution">
    <text evidence="2">The sequence shown here is derived from an EMBL/GenBank/DDBJ whole genome shotgun (WGS) entry which is preliminary data.</text>
</comment>
<dbReference type="Pfam" id="PF10138">
    <property type="entry name" value="vWA-TerF-like"/>
    <property type="match status" value="1"/>
</dbReference>
<sequence length="243" mass="27015">MALTLNLQKSQASLQLCLQKAGVTKPPVVDMAFLLDVSGSFEDEHREGITNDLLTRLVPWGLTFDPDKKLDVITFSHTAASVFEVGAVKADNYQGYIGREIVAKVPGWCGGTDYSYALEQALRGFGWLKGAEPGLLGKLFGRKAEVKEKKRSLVVMVTDGENNDHARTRQVLRDSQQRGDEVYFLFLGISNQPGQFGFLEAIGDEFDNTGFLAVTNLRRFVAQSDDELNQSLLLPELLTWLKR</sequence>
<accession>A0ABP3VSY8</accession>
<dbReference type="Proteomes" id="UP001500279">
    <property type="component" value="Unassembled WGS sequence"/>
</dbReference>
<evidence type="ECO:0000313" key="2">
    <source>
        <dbReference type="EMBL" id="GAA0767142.1"/>
    </source>
</evidence>
<name>A0ABP3VSY8_9BURK</name>
<dbReference type="PROSITE" id="PS50234">
    <property type="entry name" value="VWFA"/>
    <property type="match status" value="1"/>
</dbReference>
<protein>
    <recommendedName>
        <fullName evidence="1">VWFA domain-containing protein</fullName>
    </recommendedName>
</protein>
<keyword evidence="3" id="KW-1185">Reference proteome</keyword>
<organism evidence="2 3">
    <name type="scientific">Ideonella azotifigens</name>
    <dbReference type="NCBI Taxonomy" id="513160"/>
    <lineage>
        <taxon>Bacteria</taxon>
        <taxon>Pseudomonadati</taxon>
        <taxon>Pseudomonadota</taxon>
        <taxon>Betaproteobacteria</taxon>
        <taxon>Burkholderiales</taxon>
        <taxon>Sphaerotilaceae</taxon>
        <taxon>Ideonella</taxon>
    </lineage>
</organism>
<evidence type="ECO:0000259" key="1">
    <source>
        <dbReference type="PROSITE" id="PS50234"/>
    </source>
</evidence>
<dbReference type="Gene3D" id="3.40.50.410">
    <property type="entry name" value="von Willebrand factor, type A domain"/>
    <property type="match status" value="1"/>
</dbReference>
<gene>
    <name evidence="2" type="ORF">GCM10009107_55830</name>
</gene>
<proteinExistence type="predicted"/>
<evidence type="ECO:0000313" key="3">
    <source>
        <dbReference type="Proteomes" id="UP001500279"/>
    </source>
</evidence>
<reference evidence="3" key="1">
    <citation type="journal article" date="2019" name="Int. J. Syst. Evol. Microbiol.">
        <title>The Global Catalogue of Microorganisms (GCM) 10K type strain sequencing project: providing services to taxonomists for standard genome sequencing and annotation.</title>
        <authorList>
            <consortium name="The Broad Institute Genomics Platform"/>
            <consortium name="The Broad Institute Genome Sequencing Center for Infectious Disease"/>
            <person name="Wu L."/>
            <person name="Ma J."/>
        </authorList>
    </citation>
    <scope>NUCLEOTIDE SEQUENCE [LARGE SCALE GENOMIC DNA]</scope>
    <source>
        <strain evidence="3">JCM 15503</strain>
    </source>
</reference>
<dbReference type="EMBL" id="BAAAEW010000045">
    <property type="protein sequence ID" value="GAA0767142.1"/>
    <property type="molecule type" value="Genomic_DNA"/>
</dbReference>
<dbReference type="RefSeq" id="WP_141290584.1">
    <property type="nucleotide sequence ID" value="NZ_BAAAEW010000045.1"/>
</dbReference>
<dbReference type="InterPro" id="IPR002035">
    <property type="entry name" value="VWF_A"/>
</dbReference>
<dbReference type="InterPro" id="IPR036465">
    <property type="entry name" value="vWFA_dom_sf"/>
</dbReference>
<dbReference type="InterPro" id="IPR019303">
    <property type="entry name" value="vWA_TerF_C"/>
</dbReference>
<dbReference type="CDD" id="cd00198">
    <property type="entry name" value="vWFA"/>
    <property type="match status" value="1"/>
</dbReference>
<dbReference type="SUPFAM" id="SSF53300">
    <property type="entry name" value="vWA-like"/>
    <property type="match status" value="1"/>
</dbReference>